<evidence type="ECO:0000313" key="2">
    <source>
        <dbReference type="Proteomes" id="UP001557465"/>
    </source>
</evidence>
<keyword evidence="2" id="KW-1185">Reference proteome</keyword>
<dbReference type="RefSeq" id="WP_368393055.1">
    <property type="nucleotide sequence ID" value="NZ_JBFRYC010000018.1"/>
</dbReference>
<protein>
    <submittedName>
        <fullName evidence="1">Uncharacterized protein</fullName>
    </submittedName>
</protein>
<dbReference type="Proteomes" id="UP001557465">
    <property type="component" value="Unassembled WGS sequence"/>
</dbReference>
<organism evidence="1 2">
    <name type="scientific">Thioclava arctica</name>
    <dbReference type="NCBI Taxonomy" id="3238301"/>
    <lineage>
        <taxon>Bacteria</taxon>
        <taxon>Pseudomonadati</taxon>
        <taxon>Pseudomonadota</taxon>
        <taxon>Alphaproteobacteria</taxon>
        <taxon>Rhodobacterales</taxon>
        <taxon>Paracoccaceae</taxon>
        <taxon>Thioclava</taxon>
    </lineage>
</organism>
<proteinExistence type="predicted"/>
<comment type="caution">
    <text evidence="1">The sequence shown here is derived from an EMBL/GenBank/DDBJ whole genome shotgun (WGS) entry which is preliminary data.</text>
</comment>
<accession>A0ABV3TRY3</accession>
<name>A0ABV3TRY3_9RHOB</name>
<reference evidence="1 2" key="1">
    <citation type="journal article" date="2011" name="Int. J. Syst. Evol. Microbiol.">
        <title>Zhongshania antarctica gen. nov., sp. nov. and Zhongshania guokunii sp. nov., gammaproteobacteria respectively isolated from coastal attached (fast) ice and surface seawater of the Antarctic.</title>
        <authorList>
            <person name="Li H.J."/>
            <person name="Zhang X.Y."/>
            <person name="Chen C.X."/>
            <person name="Zhang Y.J."/>
            <person name="Gao Z.M."/>
            <person name="Yu Y."/>
            <person name="Chen X.L."/>
            <person name="Chen B."/>
            <person name="Zhang Y.Z."/>
        </authorList>
    </citation>
    <scope>NUCLEOTIDE SEQUENCE [LARGE SCALE GENOMIC DNA]</scope>
    <source>
        <strain evidence="1 2">15-R06ZXC-3</strain>
    </source>
</reference>
<dbReference type="EMBL" id="JBFRYC010000018">
    <property type="protein sequence ID" value="MEX1663534.1"/>
    <property type="molecule type" value="Genomic_DNA"/>
</dbReference>
<gene>
    <name evidence="1" type="ORF">AB4874_18245</name>
</gene>
<sequence length="413" mass="44623">MNGIAQNTSTGGYNPFTASMVTGSGVHGGPNGSMSYEELVAAATRLADDESRFDWPCLPKTSAQWLLPSVYPSRKAADQVNFGSFAALMVDIDGGKAAFTDVAQAVLAATGGAVALVYSTKSATFSNPRWRVVIPLEWPISGADYADTALALYSLIREASAGRVQPDDAVARPGQISFIPNAPDGDPRGEDYLAFAGEIGDNPDFALDLTDDHPIVRRRQILCKQRHQEVEAAATQAKQRRKGGATLIDRFNARHSIADLLKAYGYDQGTDPSGRWPTMHWRSPYQTSGSYATRLYPAEEAIERWVSLSGSDAKRGLGAKAASGGARFGDAFDLYAHFEHGGDATAALEAWQTRCDDERHMEVARQLPLLRRGRAVHLATLRLLVGRVVKAKAAAPNLSALRDSSLRQEETDK</sequence>
<evidence type="ECO:0000313" key="1">
    <source>
        <dbReference type="EMBL" id="MEX1663534.1"/>
    </source>
</evidence>